<keyword evidence="4" id="KW-1185">Reference proteome</keyword>
<dbReference type="EMBL" id="GG745355">
    <property type="protein sequence ID" value="KNE68103.1"/>
    <property type="molecule type" value="Genomic_DNA"/>
</dbReference>
<protein>
    <submittedName>
        <fullName evidence="3">Pentatricopeptide repeat domain-containing protein</fullName>
    </submittedName>
</protein>
<feature type="region of interest" description="Disordered" evidence="2">
    <location>
        <begin position="1"/>
        <end position="31"/>
    </location>
</feature>
<gene>
    <name evidence="3" type="ORF">AMAG_13273</name>
</gene>
<name>A0A0L0SZY9_ALLM3</name>
<feature type="compositionally biased region" description="Polar residues" evidence="2">
    <location>
        <begin position="47"/>
        <end position="61"/>
    </location>
</feature>
<proteinExistence type="predicted"/>
<evidence type="ECO:0000256" key="2">
    <source>
        <dbReference type="SAM" id="MobiDB-lite"/>
    </source>
</evidence>
<feature type="compositionally biased region" description="Low complexity" evidence="2">
    <location>
        <begin position="1"/>
        <end position="17"/>
    </location>
</feature>
<sequence>MNGIGTRRLTSSTTIRRPSCAALPAHGPVHPPRVTVAIARKYASNPAAPNTFAQRPTTSRAPVSAHWASASTRSQPSPPARDKPAAKTRFQDPTPHLVRLRDALHAEDVTAATAAVPQVPWDQILLHTIDSKDRRAQFHRARLLGLLRALNRIPTTTDDPDDQWTTVVVDFSRGLAQVRNLKFLIATEPYVVIGELSKAIAKRRASAAVPPLLAVLDLLDVAKPVKVPGKLWAHVLRAVARAGTPNHIAAVDRAWMHLVELRDARPLHALMAAQAHAEAALRNGSGGHAAHIEAILGDARELQLELTPEHVADLNGMRVWATRAERGSLAAYEIALPLVEVNPTGLSSKAVSGLASHLATDGLHEESKTLLSAVGIAVDDDPRVFHAAMLADLAADNPVGLVDRVGTRLERAPAACRTVYAYETLYRAHRRLGNHALVLEIHDELRRTDPELVRSRPYYTTLIAITAEFIGLDRALALLKESFDAGVPLSTHAVSHILRHAVERNDEPTQAALRGLVHSADADDIMNHPDLVVAQRVHPALRQLDRDLNLDQATKVQILQSARQWLDRAVAAHGVDACQLDHWTMYIHAHAAVYPPLELVDHVRAAHAHIVHDLGYGARAARSVEYLTALIEVLSHAPRTVTHHLVQALWARHVDGVDTYVLGDHMLDAKWRIMPNVSAADLPRIVPDDALISVILDHFGHNGTLVELRDFDYELRRNLPPHGSWRMGTNAWTSLIEAYLRHGDAHSARRILVDDLKKYGVVPNDKMRRTVWLMTRNKMAWLVRQYDVVAVLGSVASWKFVNEPVRGGRMDRPLDGVAMGTWLDKEGQVAM</sequence>
<evidence type="ECO:0000313" key="4">
    <source>
        <dbReference type="Proteomes" id="UP000054350"/>
    </source>
</evidence>
<feature type="repeat" description="PPR" evidence="1">
    <location>
        <begin position="728"/>
        <end position="763"/>
    </location>
</feature>
<reference evidence="3 4" key="1">
    <citation type="submission" date="2009-11" db="EMBL/GenBank/DDBJ databases">
        <title>Annotation of Allomyces macrogynus ATCC 38327.</title>
        <authorList>
            <consortium name="The Broad Institute Genome Sequencing Platform"/>
            <person name="Russ C."/>
            <person name="Cuomo C."/>
            <person name="Burger G."/>
            <person name="Gray M.W."/>
            <person name="Holland P.W.H."/>
            <person name="King N."/>
            <person name="Lang F.B.F."/>
            <person name="Roger A.J."/>
            <person name="Ruiz-Trillo I."/>
            <person name="Young S.K."/>
            <person name="Zeng Q."/>
            <person name="Gargeya S."/>
            <person name="Fitzgerald M."/>
            <person name="Haas B."/>
            <person name="Abouelleil A."/>
            <person name="Alvarado L."/>
            <person name="Arachchi H.M."/>
            <person name="Berlin A."/>
            <person name="Chapman S.B."/>
            <person name="Gearin G."/>
            <person name="Goldberg J."/>
            <person name="Griggs A."/>
            <person name="Gujja S."/>
            <person name="Hansen M."/>
            <person name="Heiman D."/>
            <person name="Howarth C."/>
            <person name="Larimer J."/>
            <person name="Lui A."/>
            <person name="MacDonald P.J.P."/>
            <person name="McCowen C."/>
            <person name="Montmayeur A."/>
            <person name="Murphy C."/>
            <person name="Neiman D."/>
            <person name="Pearson M."/>
            <person name="Priest M."/>
            <person name="Roberts A."/>
            <person name="Saif S."/>
            <person name="Shea T."/>
            <person name="Sisk P."/>
            <person name="Stolte C."/>
            <person name="Sykes S."/>
            <person name="Wortman J."/>
            <person name="Nusbaum C."/>
            <person name="Birren B."/>
        </authorList>
    </citation>
    <scope>NUCLEOTIDE SEQUENCE [LARGE SCALE GENOMIC DNA]</scope>
    <source>
        <strain evidence="3 4">ATCC 38327</strain>
    </source>
</reference>
<evidence type="ECO:0000313" key="3">
    <source>
        <dbReference type="EMBL" id="KNE68103.1"/>
    </source>
</evidence>
<feature type="region of interest" description="Disordered" evidence="2">
    <location>
        <begin position="47"/>
        <end position="94"/>
    </location>
</feature>
<dbReference type="NCBIfam" id="TIGR00756">
    <property type="entry name" value="PPR"/>
    <property type="match status" value="1"/>
</dbReference>
<dbReference type="VEuPathDB" id="FungiDB:AMAG_13273"/>
<evidence type="ECO:0000256" key="1">
    <source>
        <dbReference type="PROSITE-ProRule" id="PRU00708"/>
    </source>
</evidence>
<reference evidence="4" key="2">
    <citation type="submission" date="2009-11" db="EMBL/GenBank/DDBJ databases">
        <title>The Genome Sequence of Allomyces macrogynus strain ATCC 38327.</title>
        <authorList>
            <consortium name="The Broad Institute Genome Sequencing Platform"/>
            <person name="Russ C."/>
            <person name="Cuomo C."/>
            <person name="Shea T."/>
            <person name="Young S.K."/>
            <person name="Zeng Q."/>
            <person name="Koehrsen M."/>
            <person name="Haas B."/>
            <person name="Borodovsky M."/>
            <person name="Guigo R."/>
            <person name="Alvarado L."/>
            <person name="Berlin A."/>
            <person name="Borenstein D."/>
            <person name="Chen Z."/>
            <person name="Engels R."/>
            <person name="Freedman E."/>
            <person name="Gellesch M."/>
            <person name="Goldberg J."/>
            <person name="Griggs A."/>
            <person name="Gujja S."/>
            <person name="Heiman D."/>
            <person name="Hepburn T."/>
            <person name="Howarth C."/>
            <person name="Jen D."/>
            <person name="Larson L."/>
            <person name="Lewis B."/>
            <person name="Mehta T."/>
            <person name="Park D."/>
            <person name="Pearson M."/>
            <person name="Roberts A."/>
            <person name="Saif S."/>
            <person name="Shenoy N."/>
            <person name="Sisk P."/>
            <person name="Stolte C."/>
            <person name="Sykes S."/>
            <person name="Walk T."/>
            <person name="White J."/>
            <person name="Yandava C."/>
            <person name="Burger G."/>
            <person name="Gray M.W."/>
            <person name="Holland P.W.H."/>
            <person name="King N."/>
            <person name="Lang F.B.F."/>
            <person name="Roger A.J."/>
            <person name="Ruiz-Trillo I."/>
            <person name="Lander E."/>
            <person name="Nusbaum C."/>
        </authorList>
    </citation>
    <scope>NUCLEOTIDE SEQUENCE [LARGE SCALE GENOMIC DNA]</scope>
    <source>
        <strain evidence="4">ATCC 38327</strain>
    </source>
</reference>
<dbReference type="Proteomes" id="UP000054350">
    <property type="component" value="Unassembled WGS sequence"/>
</dbReference>
<dbReference type="OrthoDB" id="2985014at2759"/>
<organism evidence="3 4">
    <name type="scientific">Allomyces macrogynus (strain ATCC 38327)</name>
    <name type="common">Allomyces javanicus var. macrogynus</name>
    <dbReference type="NCBI Taxonomy" id="578462"/>
    <lineage>
        <taxon>Eukaryota</taxon>
        <taxon>Fungi</taxon>
        <taxon>Fungi incertae sedis</taxon>
        <taxon>Blastocladiomycota</taxon>
        <taxon>Blastocladiomycetes</taxon>
        <taxon>Blastocladiales</taxon>
        <taxon>Blastocladiaceae</taxon>
        <taxon>Allomyces</taxon>
    </lineage>
</organism>
<dbReference type="InterPro" id="IPR002885">
    <property type="entry name" value="PPR_rpt"/>
</dbReference>
<dbReference type="AlphaFoldDB" id="A0A0L0SZY9"/>
<dbReference type="PROSITE" id="PS51375">
    <property type="entry name" value="PPR"/>
    <property type="match status" value="1"/>
</dbReference>
<accession>A0A0L0SZY9</accession>